<comment type="caution">
    <text evidence="1">The sequence shown here is derived from an EMBL/GenBank/DDBJ whole genome shotgun (WGS) entry which is preliminary data.</text>
</comment>
<dbReference type="EMBL" id="JAUSTT010000001">
    <property type="protein sequence ID" value="MDQ0174477.1"/>
    <property type="molecule type" value="Genomic_DNA"/>
</dbReference>
<dbReference type="Proteomes" id="UP001223586">
    <property type="component" value="Unassembled WGS sequence"/>
</dbReference>
<organism evidence="1 2">
    <name type="scientific">Bacillus chungangensis</name>
    <dbReference type="NCBI Taxonomy" id="587633"/>
    <lineage>
        <taxon>Bacteria</taxon>
        <taxon>Bacillati</taxon>
        <taxon>Bacillota</taxon>
        <taxon>Bacilli</taxon>
        <taxon>Bacillales</taxon>
        <taxon>Bacillaceae</taxon>
        <taxon>Bacillus</taxon>
    </lineage>
</organism>
<reference evidence="1 2" key="1">
    <citation type="submission" date="2023-07" db="EMBL/GenBank/DDBJ databases">
        <title>Genomic Encyclopedia of Type Strains, Phase IV (KMG-IV): sequencing the most valuable type-strain genomes for metagenomic binning, comparative biology and taxonomic classification.</title>
        <authorList>
            <person name="Goeker M."/>
        </authorList>
    </citation>
    <scope>NUCLEOTIDE SEQUENCE [LARGE SCALE GENOMIC DNA]</scope>
    <source>
        <strain evidence="1 2">DSM 23837</strain>
    </source>
</reference>
<dbReference type="Pfam" id="PF12788">
    <property type="entry name" value="YmaF"/>
    <property type="match status" value="1"/>
</dbReference>
<evidence type="ECO:0008006" key="3">
    <source>
        <dbReference type="Google" id="ProtNLM"/>
    </source>
</evidence>
<accession>A0ABT9WMK9</accession>
<gene>
    <name evidence="1" type="ORF">J2S08_000308</name>
</gene>
<protein>
    <recommendedName>
        <fullName evidence="3">YmaF family protein</fullName>
    </recommendedName>
</protein>
<evidence type="ECO:0000313" key="2">
    <source>
        <dbReference type="Proteomes" id="UP001223586"/>
    </source>
</evidence>
<sequence length="124" mass="13787">MKIPITGFLVHSDDSNSIHSHSLYISTWDGKPMHVHQFSGVTSFDVGHTHQYAGTTEPAPSGVQHTHRYFTFTTFNDGHKHEIRGVTGLAIFLPNGRHYHEFSGTTTVNGAIPHKHMYSGNTSM</sequence>
<name>A0ABT9WMK9_9BACI</name>
<dbReference type="InterPro" id="IPR024307">
    <property type="entry name" value="YmaF"/>
</dbReference>
<evidence type="ECO:0000313" key="1">
    <source>
        <dbReference type="EMBL" id="MDQ0174477.1"/>
    </source>
</evidence>
<dbReference type="RefSeq" id="WP_307225966.1">
    <property type="nucleotide sequence ID" value="NZ_JAUSTT010000001.1"/>
</dbReference>
<proteinExistence type="predicted"/>
<keyword evidence="2" id="KW-1185">Reference proteome</keyword>